<reference evidence="1 2" key="1">
    <citation type="submission" date="2023-02" db="EMBL/GenBank/DDBJ databases">
        <title>Bacterial whole genomic sequence of Curvibacter sp. HBC61.</title>
        <authorList>
            <person name="Le V."/>
            <person name="Ko S.-R."/>
            <person name="Ahn C.-Y."/>
            <person name="Oh H.-M."/>
        </authorList>
    </citation>
    <scope>NUCLEOTIDE SEQUENCE [LARGE SCALE GENOMIC DNA]</scope>
    <source>
        <strain evidence="1 2">HBC61</strain>
    </source>
</reference>
<keyword evidence="2" id="KW-1185">Reference proteome</keyword>
<gene>
    <name evidence="1" type="ORF">PSQ40_15210</name>
</gene>
<accession>A0ABT5N4B5</accession>
<comment type="caution">
    <text evidence="1">The sequence shown here is derived from an EMBL/GenBank/DDBJ whole genome shotgun (WGS) entry which is preliminary data.</text>
</comment>
<proteinExistence type="predicted"/>
<protein>
    <submittedName>
        <fullName evidence="1">Uncharacterized protein</fullName>
    </submittedName>
</protein>
<evidence type="ECO:0000313" key="2">
    <source>
        <dbReference type="Proteomes" id="UP001528673"/>
    </source>
</evidence>
<dbReference type="RefSeq" id="WP_273952581.1">
    <property type="nucleotide sequence ID" value="NZ_JAQSIP010000007.1"/>
</dbReference>
<dbReference type="Proteomes" id="UP001528673">
    <property type="component" value="Unassembled WGS sequence"/>
</dbReference>
<dbReference type="EMBL" id="JAQSIP010000007">
    <property type="protein sequence ID" value="MDD0839932.1"/>
    <property type="molecule type" value="Genomic_DNA"/>
</dbReference>
<organism evidence="1 2">
    <name type="scientific">Curvibacter cyanobacteriorum</name>
    <dbReference type="NCBI Taxonomy" id="3026422"/>
    <lineage>
        <taxon>Bacteria</taxon>
        <taxon>Pseudomonadati</taxon>
        <taxon>Pseudomonadota</taxon>
        <taxon>Betaproteobacteria</taxon>
        <taxon>Burkholderiales</taxon>
        <taxon>Comamonadaceae</taxon>
        <taxon>Curvibacter</taxon>
    </lineage>
</organism>
<name>A0ABT5N4B5_9BURK</name>
<sequence>MNLELELLFVRLRWPVAATRWWVMQELATLLVTPGVADEVQTRLFKELRGCRLEAEALEVLSIFWMAFHKGWAAPQELGDALSRPSMLADRLLGDMKVSSQSVATPPLHVAPTDFEVPEEFERRQGTDVPRIHYSTVKWMEKRFGFPLVRQMAYEWARSKEAYPDAPFQGDLAHFARPTGGAGCFADRTSLRMLTAFIRTLEVAKALWQAPAQLAFGVVLRALPLVPTLAFLRPERPTWLPALVPEAGADADSISGFIGGADAALRAMDLQAALIALATPLHVSDHEVTVLTVVRWRRWGSKDVEPSELWERYASRQHRAYGDFDSDGWGLQSLISSLPLEEVIDEEVDAAPMAALLGTEVIGYLQRELYPERLYLPVVTGQADDLVAEPSGGKLAIKAADVEVASQQYWNAGWSPGHPSGSSGLVGTALIGRADWPRGEDEAAPDGHFYLWRLSRLKREHGYGDYEEEAPLFGIIGL</sequence>
<evidence type="ECO:0000313" key="1">
    <source>
        <dbReference type="EMBL" id="MDD0839932.1"/>
    </source>
</evidence>